<dbReference type="AlphaFoldDB" id="A0A9Q0J3C3"/>
<keyword evidence="4" id="KW-1185">Reference proteome</keyword>
<dbReference type="InterPro" id="IPR051504">
    <property type="entry name" value="Plant_metabolite_acyltrans"/>
</dbReference>
<reference evidence="3" key="1">
    <citation type="submission" date="2022-02" db="EMBL/GenBank/DDBJ databases">
        <authorList>
            <person name="Henning P.M."/>
            <person name="McCubbin A.G."/>
            <person name="Shore J.S."/>
        </authorList>
    </citation>
    <scope>NUCLEOTIDE SEQUENCE</scope>
    <source>
        <strain evidence="3">F60SS</strain>
        <tissue evidence="3">Leaves</tissue>
    </source>
</reference>
<keyword evidence="1" id="KW-0808">Transferase</keyword>
<gene>
    <name evidence="3" type="ORF">Tsubulata_015192</name>
</gene>
<dbReference type="PANTHER" id="PTHR31625">
    <property type="match status" value="1"/>
</dbReference>
<dbReference type="Proteomes" id="UP001141552">
    <property type="component" value="Unassembled WGS sequence"/>
</dbReference>
<accession>A0A9Q0J3C3</accession>
<dbReference type="EMBL" id="JAKUCV010006748">
    <property type="protein sequence ID" value="KAJ4826095.1"/>
    <property type="molecule type" value="Genomic_DNA"/>
</dbReference>
<dbReference type="InterPro" id="IPR023213">
    <property type="entry name" value="CAT-like_dom_sf"/>
</dbReference>
<comment type="caution">
    <text evidence="3">The sequence shown here is derived from an EMBL/GenBank/DDBJ whole genome shotgun (WGS) entry which is preliminary data.</text>
</comment>
<sequence length="493" mass="54623">MASTNPIKALEVCKVSPYLESPDSATESSFPITFFDIIWLRFHPIEQLFFYELTELTPALFHSVVLPRLKHSLSLTLLHFLPLAGNLTWPSHASKPFILYTPGDGVALTVVESDADFHRLSGYHFQGVEESVHYIPELSVTDSVASAMAVQITYFPNQGFCIGVSGHHAILDGNSNIMFLKAWAHLCRQLEEYEHPSLSPELIPCLDRTLVHDPEDLASSYLNLLAIMKQKLMGTDSNPRSLKSMPFGSNDSTDKVRALFTLSREDIRKLRERVISGLEKLHKNSSLESLHLSTFVITYAYTLVCILRATGLINDKKVFILFAADCRARLEPAVPANYFGNCVIGCEIMTEAKSVLEENTGLAFLAKELCMVIMRLQKTSVYEKAKEQLSWSDLGHHEVAEGFGVAGSTRSDIYGTDFGWGRPKKVEVTSISKARAISMAESKDGNGGVEIGCVLTKPQMESFCSIFACGLESQTDDIVKTRVNTSALEKTHG</sequence>
<dbReference type="GO" id="GO:0016747">
    <property type="term" value="F:acyltransferase activity, transferring groups other than amino-acyl groups"/>
    <property type="evidence" value="ECO:0007669"/>
    <property type="project" value="UniProtKB-ARBA"/>
</dbReference>
<name>A0A9Q0J3C3_9ROSI</name>
<evidence type="ECO:0000256" key="2">
    <source>
        <dbReference type="ARBA" id="ARBA00023315"/>
    </source>
</evidence>
<evidence type="ECO:0000313" key="3">
    <source>
        <dbReference type="EMBL" id="KAJ4826095.1"/>
    </source>
</evidence>
<dbReference type="Gene3D" id="3.30.559.10">
    <property type="entry name" value="Chloramphenicol acetyltransferase-like domain"/>
    <property type="match status" value="2"/>
</dbReference>
<evidence type="ECO:0000313" key="4">
    <source>
        <dbReference type="Proteomes" id="UP001141552"/>
    </source>
</evidence>
<dbReference type="OrthoDB" id="1862401at2759"/>
<organism evidence="3 4">
    <name type="scientific">Turnera subulata</name>
    <dbReference type="NCBI Taxonomy" id="218843"/>
    <lineage>
        <taxon>Eukaryota</taxon>
        <taxon>Viridiplantae</taxon>
        <taxon>Streptophyta</taxon>
        <taxon>Embryophyta</taxon>
        <taxon>Tracheophyta</taxon>
        <taxon>Spermatophyta</taxon>
        <taxon>Magnoliopsida</taxon>
        <taxon>eudicotyledons</taxon>
        <taxon>Gunneridae</taxon>
        <taxon>Pentapetalae</taxon>
        <taxon>rosids</taxon>
        <taxon>fabids</taxon>
        <taxon>Malpighiales</taxon>
        <taxon>Passifloraceae</taxon>
        <taxon>Turnera</taxon>
    </lineage>
</organism>
<evidence type="ECO:0000256" key="1">
    <source>
        <dbReference type="ARBA" id="ARBA00022679"/>
    </source>
</evidence>
<dbReference type="Pfam" id="PF02458">
    <property type="entry name" value="Transferase"/>
    <property type="match status" value="1"/>
</dbReference>
<reference evidence="3" key="2">
    <citation type="journal article" date="2023" name="Plants (Basel)">
        <title>Annotation of the Turnera subulata (Passifloraceae) Draft Genome Reveals the S-Locus Evolved after the Divergence of Turneroideae from Passifloroideae in a Stepwise Manner.</title>
        <authorList>
            <person name="Henning P.M."/>
            <person name="Roalson E.H."/>
            <person name="Mir W."/>
            <person name="McCubbin A.G."/>
            <person name="Shore J.S."/>
        </authorList>
    </citation>
    <scope>NUCLEOTIDE SEQUENCE</scope>
    <source>
        <strain evidence="3">F60SS</strain>
    </source>
</reference>
<protein>
    <submittedName>
        <fullName evidence="3">Uncharacterized protein</fullName>
    </submittedName>
</protein>
<proteinExistence type="predicted"/>
<keyword evidence="2" id="KW-0012">Acyltransferase</keyword>